<dbReference type="EMBL" id="VSSQ01019490">
    <property type="protein sequence ID" value="MPM63566.1"/>
    <property type="molecule type" value="Genomic_DNA"/>
</dbReference>
<name>A0A645BEM8_9ZZZZ</name>
<gene>
    <name evidence="1" type="ORF">SDC9_110446</name>
</gene>
<accession>A0A645BEM8</accession>
<proteinExistence type="predicted"/>
<reference evidence="1" key="1">
    <citation type="submission" date="2019-08" db="EMBL/GenBank/DDBJ databases">
        <authorList>
            <person name="Kucharzyk K."/>
            <person name="Murdoch R.W."/>
            <person name="Higgins S."/>
            <person name="Loffler F."/>
        </authorList>
    </citation>
    <scope>NUCLEOTIDE SEQUENCE</scope>
</reference>
<sequence>MKNKKIISLVVIGTFLLGFAAIINNKQKEEAKVDSNIYSESNYKDKVNPLSKEYAIKILEAEYGDYISVSKEDIKKVGEEYIVDVVFKEESEDVGEHDHSLGVHKINIYTGELMLPN</sequence>
<evidence type="ECO:0000313" key="1">
    <source>
        <dbReference type="EMBL" id="MPM63566.1"/>
    </source>
</evidence>
<protein>
    <submittedName>
        <fullName evidence="1">Uncharacterized protein</fullName>
    </submittedName>
</protein>
<dbReference type="AlphaFoldDB" id="A0A645BEM8"/>
<organism evidence="1">
    <name type="scientific">bioreactor metagenome</name>
    <dbReference type="NCBI Taxonomy" id="1076179"/>
    <lineage>
        <taxon>unclassified sequences</taxon>
        <taxon>metagenomes</taxon>
        <taxon>ecological metagenomes</taxon>
    </lineage>
</organism>
<comment type="caution">
    <text evidence="1">The sequence shown here is derived from an EMBL/GenBank/DDBJ whole genome shotgun (WGS) entry which is preliminary data.</text>
</comment>